<keyword evidence="8" id="KW-0547">Nucleotide-binding</keyword>
<dbReference type="InterPro" id="IPR013656">
    <property type="entry name" value="PAS_4"/>
</dbReference>
<dbReference type="InterPro" id="IPR000700">
    <property type="entry name" value="PAS-assoc_C"/>
</dbReference>
<dbReference type="InterPro" id="IPR003594">
    <property type="entry name" value="HATPase_dom"/>
</dbReference>
<dbReference type="InterPro" id="IPR000014">
    <property type="entry name" value="PAS"/>
</dbReference>
<evidence type="ECO:0000259" key="16">
    <source>
        <dbReference type="PROSITE" id="PS50109"/>
    </source>
</evidence>
<dbReference type="Pfam" id="PF00672">
    <property type="entry name" value="HAMP"/>
    <property type="match status" value="1"/>
</dbReference>
<dbReference type="Pfam" id="PF02743">
    <property type="entry name" value="dCache_1"/>
    <property type="match status" value="1"/>
</dbReference>
<evidence type="ECO:0000313" key="21">
    <source>
        <dbReference type="EMBL" id="WWX24726.1"/>
    </source>
</evidence>
<dbReference type="SUPFAM" id="SSF55874">
    <property type="entry name" value="ATPase domain of HSP90 chaperone/DNA topoisomerase II/histidine kinase"/>
    <property type="match status" value="1"/>
</dbReference>
<evidence type="ECO:0000259" key="20">
    <source>
        <dbReference type="PROSITE" id="PS50885"/>
    </source>
</evidence>
<dbReference type="PANTHER" id="PTHR43065:SF46">
    <property type="entry name" value="C4-DICARBOXYLATE TRANSPORT SENSOR PROTEIN DCTB"/>
    <property type="match status" value="1"/>
</dbReference>
<keyword evidence="5 14" id="KW-0597">Phosphoprotein</keyword>
<evidence type="ECO:0000256" key="6">
    <source>
        <dbReference type="ARBA" id="ARBA00022679"/>
    </source>
</evidence>
<dbReference type="Gene3D" id="1.10.287.130">
    <property type="match status" value="1"/>
</dbReference>
<evidence type="ECO:0000256" key="5">
    <source>
        <dbReference type="ARBA" id="ARBA00022553"/>
    </source>
</evidence>
<dbReference type="PROSITE" id="PS50113">
    <property type="entry name" value="PAC"/>
    <property type="match status" value="3"/>
</dbReference>
<dbReference type="CDD" id="cd12914">
    <property type="entry name" value="PDC1_DGC_like"/>
    <property type="match status" value="1"/>
</dbReference>
<dbReference type="InterPro" id="IPR036890">
    <property type="entry name" value="HATPase_C_sf"/>
</dbReference>
<evidence type="ECO:0000256" key="13">
    <source>
        <dbReference type="ARBA" id="ARBA00023136"/>
    </source>
</evidence>
<dbReference type="InterPro" id="IPR029151">
    <property type="entry name" value="Sensor-like_sf"/>
</dbReference>
<dbReference type="CDD" id="cd06225">
    <property type="entry name" value="HAMP"/>
    <property type="match status" value="1"/>
</dbReference>
<accession>A0ABZ2J1N9</accession>
<dbReference type="PROSITE" id="PS50110">
    <property type="entry name" value="RESPONSE_REGULATORY"/>
    <property type="match status" value="1"/>
</dbReference>
<evidence type="ECO:0000256" key="15">
    <source>
        <dbReference type="SAM" id="SignalP"/>
    </source>
</evidence>
<keyword evidence="11" id="KW-1133">Transmembrane helix</keyword>
<dbReference type="InterPro" id="IPR011006">
    <property type="entry name" value="CheY-like_superfamily"/>
</dbReference>
<evidence type="ECO:0000256" key="2">
    <source>
        <dbReference type="ARBA" id="ARBA00004651"/>
    </source>
</evidence>
<comment type="catalytic activity">
    <reaction evidence="1">
        <text>ATP + protein L-histidine = ADP + protein N-phospho-L-histidine.</text>
        <dbReference type="EC" id="2.7.13.3"/>
    </reaction>
</comment>
<dbReference type="InterPro" id="IPR005467">
    <property type="entry name" value="His_kinase_dom"/>
</dbReference>
<feature type="domain" description="PAC" evidence="19">
    <location>
        <begin position="444"/>
        <end position="501"/>
    </location>
</feature>
<dbReference type="PROSITE" id="PS50112">
    <property type="entry name" value="PAS"/>
    <property type="match status" value="1"/>
</dbReference>
<dbReference type="SMART" id="SM00387">
    <property type="entry name" value="HATPase_c"/>
    <property type="match status" value="1"/>
</dbReference>
<keyword evidence="22" id="KW-1185">Reference proteome</keyword>
<dbReference type="InterPro" id="IPR001789">
    <property type="entry name" value="Sig_transdc_resp-reg_receiver"/>
</dbReference>
<dbReference type="Pfam" id="PF00072">
    <property type="entry name" value="Response_reg"/>
    <property type="match status" value="1"/>
</dbReference>
<dbReference type="PROSITE" id="PS50885">
    <property type="entry name" value="HAMP"/>
    <property type="match status" value="1"/>
</dbReference>
<dbReference type="EC" id="2.7.13.3" evidence="3"/>
<dbReference type="InterPro" id="IPR036097">
    <property type="entry name" value="HisK_dim/P_sf"/>
</dbReference>
<dbReference type="InterPro" id="IPR004358">
    <property type="entry name" value="Sig_transdc_His_kin-like_C"/>
</dbReference>
<evidence type="ECO:0000256" key="4">
    <source>
        <dbReference type="ARBA" id="ARBA00022475"/>
    </source>
</evidence>
<evidence type="ECO:0000259" key="17">
    <source>
        <dbReference type="PROSITE" id="PS50110"/>
    </source>
</evidence>
<dbReference type="InterPro" id="IPR033479">
    <property type="entry name" value="dCache_1"/>
</dbReference>
<evidence type="ECO:0000256" key="9">
    <source>
        <dbReference type="ARBA" id="ARBA00022777"/>
    </source>
</evidence>
<gene>
    <name evidence="21" type="ORF">V8247_05510</name>
</gene>
<dbReference type="RefSeq" id="WP_338736843.1">
    <property type="nucleotide sequence ID" value="NZ_CP146612.1"/>
</dbReference>
<evidence type="ECO:0000259" key="18">
    <source>
        <dbReference type="PROSITE" id="PS50112"/>
    </source>
</evidence>
<feature type="modified residue" description="4-aspartylphosphate" evidence="14">
    <location>
        <position position="1056"/>
    </location>
</feature>
<evidence type="ECO:0000259" key="19">
    <source>
        <dbReference type="PROSITE" id="PS50113"/>
    </source>
</evidence>
<dbReference type="SUPFAM" id="SSF103190">
    <property type="entry name" value="Sensory domain-like"/>
    <property type="match status" value="1"/>
</dbReference>
<dbReference type="SMART" id="SM00304">
    <property type="entry name" value="HAMP"/>
    <property type="match status" value="1"/>
</dbReference>
<proteinExistence type="predicted"/>
<keyword evidence="15" id="KW-0732">Signal</keyword>
<feature type="chain" id="PRO_5047392925" description="histidine kinase" evidence="15">
    <location>
        <begin position="26"/>
        <end position="1126"/>
    </location>
</feature>
<dbReference type="SMART" id="SM00091">
    <property type="entry name" value="PAS"/>
    <property type="match status" value="3"/>
</dbReference>
<name>A0ABZ2J1N9_9CHLR</name>
<dbReference type="Gene3D" id="2.10.70.100">
    <property type="match status" value="1"/>
</dbReference>
<dbReference type="Pfam" id="PF08448">
    <property type="entry name" value="PAS_4"/>
    <property type="match status" value="1"/>
</dbReference>
<dbReference type="CDD" id="cd00082">
    <property type="entry name" value="HisKA"/>
    <property type="match status" value="1"/>
</dbReference>
<evidence type="ECO:0000256" key="7">
    <source>
        <dbReference type="ARBA" id="ARBA00022692"/>
    </source>
</evidence>
<evidence type="ECO:0000256" key="1">
    <source>
        <dbReference type="ARBA" id="ARBA00000085"/>
    </source>
</evidence>
<comment type="subcellular location">
    <subcellularLocation>
        <location evidence="2">Cell membrane</location>
        <topology evidence="2">Multi-pass membrane protein</topology>
    </subcellularLocation>
</comment>
<dbReference type="SMART" id="SM00086">
    <property type="entry name" value="PAC"/>
    <property type="match status" value="3"/>
</dbReference>
<evidence type="ECO:0000256" key="8">
    <source>
        <dbReference type="ARBA" id="ARBA00022741"/>
    </source>
</evidence>
<feature type="domain" description="Response regulatory" evidence="17">
    <location>
        <begin position="1007"/>
        <end position="1123"/>
    </location>
</feature>
<evidence type="ECO:0000256" key="11">
    <source>
        <dbReference type="ARBA" id="ARBA00022989"/>
    </source>
</evidence>
<dbReference type="SUPFAM" id="SSF55785">
    <property type="entry name" value="PYP-like sensor domain (PAS domain)"/>
    <property type="match status" value="3"/>
</dbReference>
<dbReference type="Gene3D" id="3.30.450.20">
    <property type="entry name" value="PAS domain"/>
    <property type="match status" value="4"/>
</dbReference>
<protein>
    <recommendedName>
        <fullName evidence="3">histidine kinase</fullName>
        <ecNumber evidence="3">2.7.13.3</ecNumber>
    </recommendedName>
</protein>
<dbReference type="NCBIfam" id="TIGR00229">
    <property type="entry name" value="sensory_box"/>
    <property type="match status" value="3"/>
</dbReference>
<dbReference type="Pfam" id="PF00512">
    <property type="entry name" value="HisKA"/>
    <property type="match status" value="1"/>
</dbReference>
<keyword evidence="13" id="KW-0472">Membrane</keyword>
<feature type="domain" description="HAMP" evidence="20">
    <location>
        <begin position="305"/>
        <end position="357"/>
    </location>
</feature>
<dbReference type="Gene3D" id="6.10.340.10">
    <property type="match status" value="1"/>
</dbReference>
<dbReference type="EMBL" id="CP146612">
    <property type="protein sequence ID" value="WWX24726.1"/>
    <property type="molecule type" value="Genomic_DNA"/>
</dbReference>
<dbReference type="SMART" id="SM00388">
    <property type="entry name" value="HisKA"/>
    <property type="match status" value="1"/>
</dbReference>
<dbReference type="InterPro" id="IPR001610">
    <property type="entry name" value="PAC"/>
</dbReference>
<dbReference type="InterPro" id="IPR003661">
    <property type="entry name" value="HisK_dim/P_dom"/>
</dbReference>
<dbReference type="SMART" id="SM00448">
    <property type="entry name" value="REC"/>
    <property type="match status" value="1"/>
</dbReference>
<feature type="domain" description="PAC" evidence="19">
    <location>
        <begin position="700"/>
        <end position="753"/>
    </location>
</feature>
<dbReference type="SUPFAM" id="SSF158472">
    <property type="entry name" value="HAMP domain-like"/>
    <property type="match status" value="1"/>
</dbReference>
<feature type="domain" description="PAC" evidence="19">
    <location>
        <begin position="571"/>
        <end position="623"/>
    </location>
</feature>
<evidence type="ECO:0000313" key="22">
    <source>
        <dbReference type="Proteomes" id="UP001375370"/>
    </source>
</evidence>
<evidence type="ECO:0000256" key="12">
    <source>
        <dbReference type="ARBA" id="ARBA00023012"/>
    </source>
</evidence>
<feature type="domain" description="PAS" evidence="18">
    <location>
        <begin position="379"/>
        <end position="431"/>
    </location>
</feature>
<dbReference type="Pfam" id="PF08447">
    <property type="entry name" value="PAS_3"/>
    <property type="match status" value="1"/>
</dbReference>
<dbReference type="InterPro" id="IPR003660">
    <property type="entry name" value="HAMP_dom"/>
</dbReference>
<dbReference type="PRINTS" id="PR00344">
    <property type="entry name" value="BCTRLSENSOR"/>
</dbReference>
<dbReference type="InterPro" id="IPR035965">
    <property type="entry name" value="PAS-like_dom_sf"/>
</dbReference>
<feature type="domain" description="Histidine kinase" evidence="16">
    <location>
        <begin position="773"/>
        <end position="985"/>
    </location>
</feature>
<dbReference type="Gene3D" id="3.40.50.2300">
    <property type="match status" value="1"/>
</dbReference>
<dbReference type="Pfam" id="PF13426">
    <property type="entry name" value="PAS_9"/>
    <property type="match status" value="1"/>
</dbReference>
<reference evidence="21 22" key="1">
    <citation type="submission" date="2024-03" db="EMBL/GenBank/DDBJ databases">
        <title>A Dehalogenimonas Isolated from Estuarine Sediments Dihaloeliminates Chlorinated Alkanes.</title>
        <authorList>
            <person name="Yang Y."/>
            <person name="Wang H."/>
        </authorList>
    </citation>
    <scope>NUCLEOTIDE SEQUENCE [LARGE SCALE GENOMIC DNA]</scope>
    <source>
        <strain evidence="21 22">W</strain>
    </source>
</reference>
<dbReference type="SUPFAM" id="SSF47384">
    <property type="entry name" value="Homodimeric domain of signal transducing histidine kinase"/>
    <property type="match status" value="1"/>
</dbReference>
<keyword evidence="10" id="KW-0067">ATP-binding</keyword>
<evidence type="ECO:0000256" key="10">
    <source>
        <dbReference type="ARBA" id="ARBA00022840"/>
    </source>
</evidence>
<dbReference type="Proteomes" id="UP001375370">
    <property type="component" value="Chromosome"/>
</dbReference>
<dbReference type="SUPFAM" id="SSF52172">
    <property type="entry name" value="CheY-like"/>
    <property type="match status" value="1"/>
</dbReference>
<feature type="signal peptide" evidence="15">
    <location>
        <begin position="1"/>
        <end position="25"/>
    </location>
</feature>
<sequence>MKISIVIKVVTLVVLSVFIPTSAVAYLGSHQTSEIVKQDNITHNQSRSELIADYTSNYFATIKAHLVVFAGRPDIIEAANTGNFAPVQKAITSFAETQHSLESVGIFDPDGILKVHSIAATSMIGESFADRDWFNTVVSTGMPDLSAPLVSRVTGNPISPCGVPIINESGELIAILSGDISLNGLIQALNLDGSPTHHSTIIDLRSGIVAADSVESHLMVLFESEYQEAVNLMRTGVAGNIETVIQGNPSRLVSFTPLHDLPLGVLVSTPLSAIAEQLSVLNRQAAMTAAVTGGIAALLAAFLAFNFTRPIRRLTRSTQEIGRGNFNTPLNIHNSDEIGVLATAFQDMAAQLQTTLVSRDQLQAEIAEKLLTEKKLSAAADEWRSTFDSISDMVAIVDSNHRIGRINQAFADKLGKSPQELIGKHCYEVIHSMNQPHPMCPHARTLETLKVESSEYFDTKLKIWVEAVSSPVFDAKQQLMGSVHIIKDISQRKQAEQELKEMSVHQQTILSAVPDIIMEVDNNKVYTWANQAGLDFFGDDVVGKDASYYFEGEQTTYDIVQPVFDGTENNVYVESWQRRQDGQKRLLAWWCRSLKDSHGKVIGGLSVATDITERKESEIKLLESKEQLNKAQMIAHLGSWVWHIQTNQLEWSDEMFRIFGIEKDGFSGDLPDVIGRAIHPDDRSAVEASNLAVISDKKPVPLEYRIIRPDGNIRTVWAEAGELILGDDGQPAILSGIVQDITDQKLAEAEQRQLQDKAEMSSRLAAVGEMAAGIAHEINNPLTGVIGFSELLLERPGIPDDIKEELTIINVGSQRVKEIVRRMLTFARQAKPVKSAVSIEELLEITLELRSYVLKTANIEVIRDYAPDLPWVMADAGQLQQVFLNLIVNAEYAMKKAHDTGVLTVKTAHPDGYIRISITDDGSGMTDEVKSKLFQPFFTTKEPGEGTGLGLSLSLGIINEHGGSIRVESKPGTGTTFFIELPVTQLDTIPQAKPESVHSEQVMRKSRILVVDDEPSVGSLIKTILNSQGHEVVVCQDPQQGLDRLSEGTFDCIILDIRMPGMSGIELYNLIKQRWQTLADRVMFVTGDTSDLVTREYLKSHDIPYIVKPFDRTNFLDAVNKLLSLK</sequence>
<evidence type="ECO:0000256" key="14">
    <source>
        <dbReference type="PROSITE-ProRule" id="PRU00169"/>
    </source>
</evidence>
<keyword evidence="9" id="KW-0418">Kinase</keyword>
<keyword evidence="6" id="KW-0808">Transferase</keyword>
<dbReference type="PROSITE" id="PS50109">
    <property type="entry name" value="HIS_KIN"/>
    <property type="match status" value="1"/>
</dbReference>
<organism evidence="21 22">
    <name type="scientific">Candidatus Dehalogenimonas loeffleri</name>
    <dbReference type="NCBI Taxonomy" id="3127115"/>
    <lineage>
        <taxon>Bacteria</taxon>
        <taxon>Bacillati</taxon>
        <taxon>Chloroflexota</taxon>
        <taxon>Dehalococcoidia</taxon>
        <taxon>Dehalococcoidales</taxon>
        <taxon>Dehalococcoidaceae</taxon>
        <taxon>Dehalogenimonas</taxon>
    </lineage>
</organism>
<dbReference type="Gene3D" id="3.30.565.10">
    <property type="entry name" value="Histidine kinase-like ATPase, C-terminal domain"/>
    <property type="match status" value="1"/>
</dbReference>
<keyword evidence="12" id="KW-0902">Two-component regulatory system</keyword>
<evidence type="ECO:0000256" key="3">
    <source>
        <dbReference type="ARBA" id="ARBA00012438"/>
    </source>
</evidence>
<keyword evidence="4" id="KW-1003">Cell membrane</keyword>
<dbReference type="CDD" id="cd00130">
    <property type="entry name" value="PAS"/>
    <property type="match status" value="3"/>
</dbReference>
<dbReference type="CDD" id="cd00156">
    <property type="entry name" value="REC"/>
    <property type="match status" value="1"/>
</dbReference>
<keyword evidence="7" id="KW-0812">Transmembrane</keyword>
<dbReference type="InterPro" id="IPR013655">
    <property type="entry name" value="PAS_fold_3"/>
</dbReference>
<dbReference type="Pfam" id="PF02518">
    <property type="entry name" value="HATPase_c"/>
    <property type="match status" value="1"/>
</dbReference>
<dbReference type="PANTHER" id="PTHR43065">
    <property type="entry name" value="SENSOR HISTIDINE KINASE"/>
    <property type="match status" value="1"/>
</dbReference>